<dbReference type="InterPro" id="IPR002559">
    <property type="entry name" value="Transposase_11"/>
</dbReference>
<dbReference type="InterPro" id="IPR047629">
    <property type="entry name" value="IS1182_transpos"/>
</dbReference>
<dbReference type="GO" id="GO:0003677">
    <property type="term" value="F:DNA binding"/>
    <property type="evidence" value="ECO:0007669"/>
    <property type="project" value="InterPro"/>
</dbReference>
<feature type="region of interest" description="Disordered" evidence="1">
    <location>
        <begin position="336"/>
        <end position="355"/>
    </location>
</feature>
<feature type="compositionally biased region" description="Basic and acidic residues" evidence="1">
    <location>
        <begin position="251"/>
        <end position="263"/>
    </location>
</feature>
<evidence type="ECO:0000259" key="4">
    <source>
        <dbReference type="Pfam" id="PF13751"/>
    </source>
</evidence>
<comment type="caution">
    <text evidence="5">The sequence shown here is derived from an EMBL/GenBank/DDBJ whole genome shotgun (WGS) entry which is preliminary data.</text>
</comment>
<accession>A0A0F9FVG8</accession>
<feature type="compositionally biased region" description="Low complexity" evidence="1">
    <location>
        <begin position="345"/>
        <end position="355"/>
    </location>
</feature>
<evidence type="ECO:0000313" key="5">
    <source>
        <dbReference type="EMBL" id="KKL82266.1"/>
    </source>
</evidence>
<dbReference type="GO" id="GO:0006313">
    <property type="term" value="P:DNA transposition"/>
    <property type="evidence" value="ECO:0007669"/>
    <property type="project" value="InterPro"/>
</dbReference>
<dbReference type="PANTHER" id="PTHR33408">
    <property type="entry name" value="TRANSPOSASE"/>
    <property type="match status" value="1"/>
</dbReference>
<feature type="region of interest" description="Disordered" evidence="1">
    <location>
        <begin position="197"/>
        <end position="270"/>
    </location>
</feature>
<dbReference type="GO" id="GO:0004803">
    <property type="term" value="F:transposase activity"/>
    <property type="evidence" value="ECO:0007669"/>
    <property type="project" value="InterPro"/>
</dbReference>
<feature type="compositionally biased region" description="Basic and acidic residues" evidence="1">
    <location>
        <begin position="217"/>
        <end position="235"/>
    </location>
</feature>
<dbReference type="InterPro" id="IPR025668">
    <property type="entry name" value="Tnp_DDE_dom"/>
</dbReference>
<gene>
    <name evidence="5" type="ORF">LCGC14_1986480</name>
</gene>
<protein>
    <recommendedName>
        <fullName evidence="6">Transposase DDE domain-containing protein</fullName>
    </recommendedName>
</protein>
<dbReference type="Pfam" id="PF05598">
    <property type="entry name" value="DUF772"/>
    <property type="match status" value="1"/>
</dbReference>
<evidence type="ECO:0000259" key="3">
    <source>
        <dbReference type="Pfam" id="PF05598"/>
    </source>
</evidence>
<evidence type="ECO:0000256" key="1">
    <source>
        <dbReference type="SAM" id="MobiDB-lite"/>
    </source>
</evidence>
<name>A0A0F9FVG8_9ZZZZ</name>
<sequence>MSGFRTPEQPRGQSVLWAHRLEDAVPQDHPVRLLNYLLHSEAFDDTFTAWAGEYVLMEGKPPYHPRDLSALYLYGMMNRLRSSRQLESACHNRLDVIWLMQGQKPDHSTVASFVRQHGRHLRKLFRDVLGVAVRAGLVGLDHLTVDGTKIEADAGKNSVRGERKIESWLSHLDEKIDALEAEWSENERREALLFGDQAPWVPPKGRTEKHKLAKLQRQRDRLNKALQQIERRRQECSSGKPPKPIASTTDPDSRCMKDKEGRSKPNYNGQAAVDDAQGVIAAVEVNDQPQDSGQLTPLVEQTLENCGQKPRAVSADSQYNTGPELASMEEKGVISYLPDSGQNSEAAPADEAARQALEAVGQGQTLGKEQWEALPRSPQGLIDKSAFSYDKQKDEYRCPAGRWLRVLRSSRDRKKWGTAIRRQYGHPTACASCDRAAMCCKDPAKGRVINRDQYEDHRQRLRERMATQVGRATYRRRKHTVEPRFGQIKHVLGVRRFMRRGLEAVRTEWSMVCTAVNIGILLRHWKEVAPIL</sequence>
<evidence type="ECO:0008006" key="6">
    <source>
        <dbReference type="Google" id="ProtNLM"/>
    </source>
</evidence>
<feature type="compositionally biased region" description="Basic residues" evidence="1">
    <location>
        <begin position="207"/>
        <end position="216"/>
    </location>
</feature>
<dbReference type="EMBL" id="LAZR01022320">
    <property type="protein sequence ID" value="KKL82266.1"/>
    <property type="molecule type" value="Genomic_DNA"/>
</dbReference>
<dbReference type="NCBIfam" id="NF033551">
    <property type="entry name" value="transpos_IS1182"/>
    <property type="match status" value="1"/>
</dbReference>
<dbReference type="Pfam" id="PF13751">
    <property type="entry name" value="DDE_Tnp_1_6"/>
    <property type="match status" value="1"/>
</dbReference>
<dbReference type="Pfam" id="PF01609">
    <property type="entry name" value="DDE_Tnp_1"/>
    <property type="match status" value="1"/>
</dbReference>
<reference evidence="5" key="1">
    <citation type="journal article" date="2015" name="Nature">
        <title>Complex archaea that bridge the gap between prokaryotes and eukaryotes.</title>
        <authorList>
            <person name="Spang A."/>
            <person name="Saw J.H."/>
            <person name="Jorgensen S.L."/>
            <person name="Zaremba-Niedzwiedzka K."/>
            <person name="Martijn J."/>
            <person name="Lind A.E."/>
            <person name="van Eijk R."/>
            <person name="Schleper C."/>
            <person name="Guy L."/>
            <person name="Ettema T.J."/>
        </authorList>
    </citation>
    <scope>NUCLEOTIDE SEQUENCE</scope>
</reference>
<feature type="domain" description="Transposase IS4-like" evidence="2">
    <location>
        <begin position="258"/>
        <end position="334"/>
    </location>
</feature>
<organism evidence="5">
    <name type="scientific">marine sediment metagenome</name>
    <dbReference type="NCBI Taxonomy" id="412755"/>
    <lineage>
        <taxon>unclassified sequences</taxon>
        <taxon>metagenomes</taxon>
        <taxon>ecological metagenomes</taxon>
    </lineage>
</organism>
<feature type="domain" description="Transposase DDE" evidence="4">
    <location>
        <begin position="398"/>
        <end position="519"/>
    </location>
</feature>
<evidence type="ECO:0000259" key="2">
    <source>
        <dbReference type="Pfam" id="PF01609"/>
    </source>
</evidence>
<dbReference type="InterPro" id="IPR008490">
    <property type="entry name" value="Transposase_InsH_N"/>
</dbReference>
<proteinExistence type="predicted"/>
<feature type="domain" description="Transposase InsH N-terminal" evidence="3">
    <location>
        <begin position="20"/>
        <end position="115"/>
    </location>
</feature>
<dbReference type="AlphaFoldDB" id="A0A0F9FVG8"/>